<dbReference type="PANTHER" id="PTHR43767:SF1">
    <property type="entry name" value="NONRIBOSOMAL PEPTIDE SYNTHASE PES1 (EUROFUNG)-RELATED"/>
    <property type="match status" value="1"/>
</dbReference>
<comment type="caution">
    <text evidence="3">The sequence shown here is derived from an EMBL/GenBank/DDBJ whole genome shotgun (WGS) entry which is preliminary data.</text>
</comment>
<protein>
    <recommendedName>
        <fullName evidence="5">AMP-dependent synthetase/ligase domain-containing protein</fullName>
    </recommendedName>
</protein>
<dbReference type="InterPro" id="IPR025110">
    <property type="entry name" value="AMP-bd_C"/>
</dbReference>
<evidence type="ECO:0000259" key="2">
    <source>
        <dbReference type="Pfam" id="PF13193"/>
    </source>
</evidence>
<evidence type="ECO:0000259" key="1">
    <source>
        <dbReference type="Pfam" id="PF00501"/>
    </source>
</evidence>
<dbReference type="PROSITE" id="PS00455">
    <property type="entry name" value="AMP_BINDING"/>
    <property type="match status" value="1"/>
</dbReference>
<dbReference type="PATRIC" id="fig|702438.4.peg.268"/>
<dbReference type="GeneID" id="95425023"/>
<dbReference type="AlphaFoldDB" id="G1W8W1"/>
<dbReference type="EMBL" id="ADGI01000014">
    <property type="protein sequence ID" value="EGV34549.1"/>
    <property type="molecule type" value="Genomic_DNA"/>
</dbReference>
<dbReference type="PANTHER" id="PTHR43767">
    <property type="entry name" value="LONG-CHAIN-FATTY-ACID--COA LIGASE"/>
    <property type="match status" value="1"/>
</dbReference>
<dbReference type="eggNOG" id="COG0318">
    <property type="taxonomic scope" value="Bacteria"/>
</dbReference>
<dbReference type="RefSeq" id="WP_004379239.1">
    <property type="nucleotide sequence ID" value="NZ_JH114215.1"/>
</dbReference>
<dbReference type="InterPro" id="IPR050237">
    <property type="entry name" value="ATP-dep_AMP-bd_enzyme"/>
</dbReference>
<reference evidence="3 4" key="1">
    <citation type="submission" date="2011-07" db="EMBL/GenBank/DDBJ databases">
        <title>The Genome Sequence of Prevotella oulorum F0390.</title>
        <authorList>
            <consortium name="The Broad Institute Genome Sequencing Platform"/>
            <consortium name="The Broad Institute Genome Sequencing Center for Infectious Disease"/>
            <person name="Earl A."/>
            <person name="Ward D."/>
            <person name="Feldgarden M."/>
            <person name="Gevers D."/>
            <person name="Izard J."/>
            <person name="Ganesan A."/>
            <person name="Baranova O.V."/>
            <person name="Blanton J.M."/>
            <person name="Tanner A.C."/>
            <person name="Dewhirst F.E."/>
            <person name="Young S.K."/>
            <person name="Zeng Q."/>
            <person name="Gargeya S."/>
            <person name="Fitzgerald M."/>
            <person name="Haas B."/>
            <person name="Abouelleil A."/>
            <person name="Alvarado L."/>
            <person name="Arachchi H.M."/>
            <person name="Berlin A."/>
            <person name="Brown A."/>
            <person name="Chapman S.B."/>
            <person name="Chen Z."/>
            <person name="Dunbar C."/>
            <person name="Freedman E."/>
            <person name="Gearin G."/>
            <person name="Gellesch M."/>
            <person name="Goldberg J."/>
            <person name="Griggs A."/>
            <person name="Gujja S."/>
            <person name="Heiman D."/>
            <person name="Howarth C."/>
            <person name="Larson L."/>
            <person name="Lui A."/>
            <person name="MacDonald P.J.P."/>
            <person name="Mehta T."/>
            <person name="Montmayeur A."/>
            <person name="Murphy C."/>
            <person name="Neiman D."/>
            <person name="Pearson M."/>
            <person name="Priest M."/>
            <person name="Roberts A."/>
            <person name="Saif S."/>
            <person name="Shea T."/>
            <person name="Shenoy N."/>
            <person name="Sisk P."/>
            <person name="Stolte C."/>
            <person name="Sykes S."/>
            <person name="Wortman J."/>
            <person name="Nusbaum C."/>
            <person name="Birren B."/>
        </authorList>
    </citation>
    <scope>NUCLEOTIDE SEQUENCE [LARGE SCALE GENOMIC DNA]</scope>
    <source>
        <strain evidence="3 4">F0390</strain>
    </source>
</reference>
<dbReference type="HOGENOM" id="CLU_000022_59_0_10"/>
<feature type="domain" description="AMP-dependent synthetase/ligase" evidence="1">
    <location>
        <begin position="9"/>
        <end position="346"/>
    </location>
</feature>
<dbReference type="InterPro" id="IPR042099">
    <property type="entry name" value="ANL_N_sf"/>
</dbReference>
<organism evidence="3 4">
    <name type="scientific">Segatella oulorum F0390</name>
    <dbReference type="NCBI Taxonomy" id="702438"/>
    <lineage>
        <taxon>Bacteria</taxon>
        <taxon>Pseudomonadati</taxon>
        <taxon>Bacteroidota</taxon>
        <taxon>Bacteroidia</taxon>
        <taxon>Bacteroidales</taxon>
        <taxon>Prevotellaceae</taxon>
        <taxon>Segatella</taxon>
    </lineage>
</organism>
<dbReference type="SUPFAM" id="SSF56801">
    <property type="entry name" value="Acetyl-CoA synthetase-like"/>
    <property type="match status" value="1"/>
</dbReference>
<gene>
    <name evidence="3" type="ORF">HMPREF9431_00262</name>
</gene>
<dbReference type="Pfam" id="PF00501">
    <property type="entry name" value="AMP-binding"/>
    <property type="match status" value="1"/>
</dbReference>
<sequence>MSIEEVIYHHARETPEKVAIISGAEQITYAELWEAIKRVAGTLLERMAPGNRIILSANKEIDFIYTYFGAHLAHLITVPIDSETNVTRLQRIVDTATPKLIIGNLKYDGGKKITPFSEICKSKAPLESIIFPDENNISDILFTTGTTGLPKGVALSFHNQMIAASNINSFIGNTDSDIELLALPISHSFGLGRMRCVFLAGGTIVLLNGFASMKKFYGELERCKVTGFGMVPASWSYIQKMSKDRIANYAHQLRYIEIGSSFMSLSDKEHLMALLPKTRICMHYGLTEASRSCFISFHHDKNALSSVGKASPNVDIKVFDEKGFPVSDGSDGEICVKGEHVCTAYWGVPDEMFHQDFNGDYFKTGDWGHMDSDGYVYLRSRKKEIINVGGKKVSPIEVEEQLNQTEHIKESACVGIFDAVLGEVVKAYIVSEKHDIDFNQVVKLLGSKLENYKIPVKFEYIDALPKTQNGKIQRHLLKEKN</sequence>
<accession>G1W8W1</accession>
<evidence type="ECO:0000313" key="3">
    <source>
        <dbReference type="EMBL" id="EGV34549.1"/>
    </source>
</evidence>
<feature type="domain" description="AMP-binding enzyme C-terminal" evidence="2">
    <location>
        <begin position="397"/>
        <end position="471"/>
    </location>
</feature>
<name>G1W8W1_9BACT</name>
<dbReference type="Gene3D" id="3.30.300.30">
    <property type="match status" value="1"/>
</dbReference>
<dbReference type="InterPro" id="IPR000873">
    <property type="entry name" value="AMP-dep_synth/lig_dom"/>
</dbReference>
<keyword evidence="4" id="KW-1185">Reference proteome</keyword>
<dbReference type="Gene3D" id="3.40.50.12780">
    <property type="entry name" value="N-terminal domain of ligase-like"/>
    <property type="match status" value="1"/>
</dbReference>
<dbReference type="OrthoDB" id="9778383at2"/>
<proteinExistence type="predicted"/>
<dbReference type="GO" id="GO:0016878">
    <property type="term" value="F:acid-thiol ligase activity"/>
    <property type="evidence" value="ECO:0007669"/>
    <property type="project" value="UniProtKB-ARBA"/>
</dbReference>
<dbReference type="Pfam" id="PF13193">
    <property type="entry name" value="AMP-binding_C"/>
    <property type="match status" value="1"/>
</dbReference>
<evidence type="ECO:0000313" key="4">
    <source>
        <dbReference type="Proteomes" id="UP000005141"/>
    </source>
</evidence>
<evidence type="ECO:0008006" key="5">
    <source>
        <dbReference type="Google" id="ProtNLM"/>
    </source>
</evidence>
<dbReference type="InterPro" id="IPR020845">
    <property type="entry name" value="AMP-binding_CS"/>
</dbReference>
<dbReference type="InterPro" id="IPR045851">
    <property type="entry name" value="AMP-bd_C_sf"/>
</dbReference>
<dbReference type="Proteomes" id="UP000005141">
    <property type="component" value="Unassembled WGS sequence"/>
</dbReference>